<protein>
    <submittedName>
        <fullName evidence="1">Uncharacterized protein</fullName>
    </submittedName>
</protein>
<reference evidence="1 2" key="1">
    <citation type="submission" date="2011-04" db="EMBL/GenBank/DDBJ databases">
        <authorList>
            <person name="Muzny D."/>
            <person name="Qin X."/>
            <person name="Deng J."/>
            <person name="Jiang H."/>
            <person name="Liu Y."/>
            <person name="Qu J."/>
            <person name="Song X.-Z."/>
            <person name="Zhang L."/>
            <person name="Thornton R."/>
            <person name="Coyle M."/>
            <person name="Francisco L."/>
            <person name="Jackson L."/>
            <person name="Javaid M."/>
            <person name="Korchina V."/>
            <person name="Kovar C."/>
            <person name="Mata R."/>
            <person name="Mathew T."/>
            <person name="Ngo R."/>
            <person name="Nguyen L."/>
            <person name="Nguyen N."/>
            <person name="Okwuonu G."/>
            <person name="Ongeri F."/>
            <person name="Pham C."/>
            <person name="Simmons D."/>
            <person name="Wilczek-Boney K."/>
            <person name="Hale W."/>
            <person name="Jakkamsetti A."/>
            <person name="Pham P."/>
            <person name="Ruth R."/>
            <person name="San Lucas F."/>
            <person name="Warren J."/>
            <person name="Zhang J."/>
            <person name="Zhao Z."/>
            <person name="Zhou C."/>
            <person name="Zhu D."/>
            <person name="Lee S."/>
            <person name="Bess C."/>
            <person name="Blankenburg K."/>
            <person name="Forbes L."/>
            <person name="Fu Q."/>
            <person name="Gubbala S."/>
            <person name="Hirani K."/>
            <person name="Jayaseelan J.C."/>
            <person name="Lara F."/>
            <person name="Munidasa M."/>
            <person name="Palculict T."/>
            <person name="Patil S."/>
            <person name="Pu L.-L."/>
            <person name="Saada N."/>
            <person name="Tang L."/>
            <person name="Weissenberger G."/>
            <person name="Zhu Y."/>
            <person name="Hemphill L."/>
            <person name="Shang Y."/>
            <person name="Youmans B."/>
            <person name="Ayvaz T."/>
            <person name="Ross M."/>
            <person name="Santibanez J."/>
            <person name="Aqrawi P."/>
            <person name="Gross S."/>
            <person name="Joshi V."/>
            <person name="Fowler G."/>
            <person name="Nazareth L."/>
            <person name="Reid J."/>
            <person name="Worley K."/>
            <person name="Petrosino J."/>
            <person name="Highlander S."/>
            <person name="Gibbs R."/>
        </authorList>
    </citation>
    <scope>NUCLEOTIDE SEQUENCE [LARGE SCALE GENOMIC DNA]</scope>
    <source>
        <strain evidence="1 2">ATCC 700821</strain>
    </source>
</reference>
<dbReference type="HOGENOM" id="CLU_3128969_0_0_10"/>
<accession>F9DHR0</accession>
<dbReference type="STRING" id="997353.HMPREF9144_1200"/>
<sequence>SNMTETIFLSINSEYILDTFTSINWKEKFYQILIIKIKGIRNIVYLIFI</sequence>
<evidence type="ECO:0000313" key="1">
    <source>
        <dbReference type="EMBL" id="EGQ18236.1"/>
    </source>
</evidence>
<dbReference type="EMBL" id="AFPY01000057">
    <property type="protein sequence ID" value="EGQ18236.1"/>
    <property type="molecule type" value="Genomic_DNA"/>
</dbReference>
<gene>
    <name evidence="1" type="ORF">HMPREF9144_1200</name>
</gene>
<organism evidence="1 2">
    <name type="scientific">Prevotella pallens ATCC 700821</name>
    <dbReference type="NCBI Taxonomy" id="997353"/>
    <lineage>
        <taxon>Bacteria</taxon>
        <taxon>Pseudomonadati</taxon>
        <taxon>Bacteroidota</taxon>
        <taxon>Bacteroidia</taxon>
        <taxon>Bacteroidales</taxon>
        <taxon>Prevotellaceae</taxon>
        <taxon>Prevotella</taxon>
    </lineage>
</organism>
<name>F9DHR0_9BACT</name>
<evidence type="ECO:0000313" key="2">
    <source>
        <dbReference type="Proteomes" id="UP000004123"/>
    </source>
</evidence>
<feature type="non-terminal residue" evidence="1">
    <location>
        <position position="1"/>
    </location>
</feature>
<proteinExistence type="predicted"/>
<dbReference type="AlphaFoldDB" id="F9DHR0"/>
<dbReference type="Proteomes" id="UP000004123">
    <property type="component" value="Unassembled WGS sequence"/>
</dbReference>
<comment type="caution">
    <text evidence="1">The sequence shown here is derived from an EMBL/GenBank/DDBJ whole genome shotgun (WGS) entry which is preliminary data.</text>
</comment>